<name>A0ABP6RP07_9PSEU</name>
<dbReference type="Pfam" id="PF00753">
    <property type="entry name" value="Lactamase_B"/>
    <property type="match status" value="1"/>
</dbReference>
<dbReference type="SMART" id="SM00849">
    <property type="entry name" value="Lactamase_B"/>
    <property type="match status" value="1"/>
</dbReference>
<keyword evidence="3" id="KW-1185">Reference proteome</keyword>
<dbReference type="InterPro" id="IPR036866">
    <property type="entry name" value="RibonucZ/Hydroxyglut_hydro"/>
</dbReference>
<dbReference type="PANTHER" id="PTHR42951">
    <property type="entry name" value="METALLO-BETA-LACTAMASE DOMAIN-CONTAINING"/>
    <property type="match status" value="1"/>
</dbReference>
<feature type="domain" description="Metallo-beta-lactamase" evidence="1">
    <location>
        <begin position="40"/>
        <end position="225"/>
    </location>
</feature>
<evidence type="ECO:0000313" key="2">
    <source>
        <dbReference type="EMBL" id="GAA3355764.1"/>
    </source>
</evidence>
<protein>
    <submittedName>
        <fullName evidence="2">MBL fold metallo-hydrolase</fullName>
    </submittedName>
</protein>
<sequence>MVSGRPVHTARMHTNGTQPRLEPLADGVWAWVQPDGTWWVNNAGVIAGDDGLLVVDTCATEQRTRRFLDEIARTAPDSPIRWAVNTHEHGDHSYGNSLLPAETVLFGHEHMRSALATDPMIDGCPPFWSPVPDWGNVVRRVPSVTFRSELSVHVGGRTVELRHPGHSAHTGGDVVAWLPEERVLFSGDLLFHGLTPLVFMGSPAGAARALDWIAEFEPRRVVPGHGPVIEAADLPGVLAEHERYYRLVLELAEAGVAAGIPPLQAAQDADLGEFAEWADAERIVANLHRAYADLTGTSPDVADALRESVAWRGALMETSVNTA</sequence>
<dbReference type="EMBL" id="BAAAYK010000038">
    <property type="protein sequence ID" value="GAA3355764.1"/>
    <property type="molecule type" value="Genomic_DNA"/>
</dbReference>
<dbReference type="PANTHER" id="PTHR42951:SF4">
    <property type="entry name" value="ACYL-COENZYME A THIOESTERASE MBLAC2"/>
    <property type="match status" value="1"/>
</dbReference>
<dbReference type="InterPro" id="IPR001279">
    <property type="entry name" value="Metallo-B-lactamas"/>
</dbReference>
<proteinExistence type="predicted"/>
<dbReference type="CDD" id="cd16282">
    <property type="entry name" value="metallo-hydrolase-like_MBL-fold"/>
    <property type="match status" value="1"/>
</dbReference>
<dbReference type="SUPFAM" id="SSF56281">
    <property type="entry name" value="Metallo-hydrolase/oxidoreductase"/>
    <property type="match status" value="1"/>
</dbReference>
<dbReference type="InterPro" id="IPR050855">
    <property type="entry name" value="NDM-1-like"/>
</dbReference>
<organism evidence="2 3">
    <name type="scientific">Saccharopolyspora gregorii</name>
    <dbReference type="NCBI Taxonomy" id="33914"/>
    <lineage>
        <taxon>Bacteria</taxon>
        <taxon>Bacillati</taxon>
        <taxon>Actinomycetota</taxon>
        <taxon>Actinomycetes</taxon>
        <taxon>Pseudonocardiales</taxon>
        <taxon>Pseudonocardiaceae</taxon>
        <taxon>Saccharopolyspora</taxon>
    </lineage>
</organism>
<dbReference type="Gene3D" id="3.60.15.10">
    <property type="entry name" value="Ribonuclease Z/Hydroxyacylglutathione hydrolase-like"/>
    <property type="match status" value="1"/>
</dbReference>
<accession>A0ABP6RP07</accession>
<evidence type="ECO:0000313" key="3">
    <source>
        <dbReference type="Proteomes" id="UP001500483"/>
    </source>
</evidence>
<comment type="caution">
    <text evidence="2">The sequence shown here is derived from an EMBL/GenBank/DDBJ whole genome shotgun (WGS) entry which is preliminary data.</text>
</comment>
<dbReference type="Proteomes" id="UP001500483">
    <property type="component" value="Unassembled WGS sequence"/>
</dbReference>
<reference evidence="3" key="1">
    <citation type="journal article" date="2019" name="Int. J. Syst. Evol. Microbiol.">
        <title>The Global Catalogue of Microorganisms (GCM) 10K type strain sequencing project: providing services to taxonomists for standard genome sequencing and annotation.</title>
        <authorList>
            <consortium name="The Broad Institute Genomics Platform"/>
            <consortium name="The Broad Institute Genome Sequencing Center for Infectious Disease"/>
            <person name="Wu L."/>
            <person name="Ma J."/>
        </authorList>
    </citation>
    <scope>NUCLEOTIDE SEQUENCE [LARGE SCALE GENOMIC DNA]</scope>
    <source>
        <strain evidence="3">JCM 9687</strain>
    </source>
</reference>
<gene>
    <name evidence="2" type="ORF">GCM10020366_17160</name>
</gene>
<evidence type="ECO:0000259" key="1">
    <source>
        <dbReference type="SMART" id="SM00849"/>
    </source>
</evidence>